<sequence>MSGDKSFVELAAAELLAAADDSLLSKGLRQALIKELIK</sequence>
<comment type="caution">
    <text evidence="1">The sequence shown here is derived from an EMBL/GenBank/DDBJ whole genome shotgun (WGS) entry which is preliminary data.</text>
</comment>
<organism evidence="1 2">
    <name type="scientific">Aliiglaciecola lipolytica E3</name>
    <dbReference type="NCBI Taxonomy" id="1127673"/>
    <lineage>
        <taxon>Bacteria</taxon>
        <taxon>Pseudomonadati</taxon>
        <taxon>Pseudomonadota</taxon>
        <taxon>Gammaproteobacteria</taxon>
        <taxon>Alteromonadales</taxon>
        <taxon>Alteromonadaceae</taxon>
        <taxon>Aliiglaciecola</taxon>
    </lineage>
</organism>
<dbReference type="Proteomes" id="UP000006334">
    <property type="component" value="Unassembled WGS sequence"/>
</dbReference>
<dbReference type="EMBL" id="BAEN01000068">
    <property type="protein sequence ID" value="GAC16193.1"/>
    <property type="molecule type" value="Genomic_DNA"/>
</dbReference>
<name>K6YHU8_9ALTE</name>
<evidence type="ECO:0000313" key="2">
    <source>
        <dbReference type="Proteomes" id="UP000006334"/>
    </source>
</evidence>
<dbReference type="AlphaFoldDB" id="K6YHU8"/>
<accession>K6YHU8</accession>
<gene>
    <name evidence="1" type="ORF">GLIP_3582</name>
</gene>
<reference evidence="1 2" key="1">
    <citation type="journal article" date="2017" name="Antonie Van Leeuwenhoek">
        <title>Rhizobium rhizosphaerae sp. nov., a novel species isolated from rice rhizosphere.</title>
        <authorList>
            <person name="Zhao J.J."/>
            <person name="Zhang J."/>
            <person name="Zhang R.J."/>
            <person name="Zhang C.W."/>
            <person name="Yin H.Q."/>
            <person name="Zhang X.X."/>
        </authorList>
    </citation>
    <scope>NUCLEOTIDE SEQUENCE [LARGE SCALE GENOMIC DNA]</scope>
    <source>
        <strain evidence="1 2">E3</strain>
    </source>
</reference>
<keyword evidence="2" id="KW-1185">Reference proteome</keyword>
<protein>
    <submittedName>
        <fullName evidence="1">Uncharacterized protein</fullName>
    </submittedName>
</protein>
<proteinExistence type="predicted"/>
<evidence type="ECO:0000313" key="1">
    <source>
        <dbReference type="EMBL" id="GAC16193.1"/>
    </source>
</evidence>